<dbReference type="Pfam" id="PF10134">
    <property type="entry name" value="RPA"/>
    <property type="match status" value="1"/>
</dbReference>
<evidence type="ECO:0000313" key="4">
    <source>
        <dbReference type="Proteomes" id="UP000215861"/>
    </source>
</evidence>
<dbReference type="AlphaFoldDB" id="A0A266LWJ9"/>
<evidence type="ECO:0000313" key="3">
    <source>
        <dbReference type="EMBL" id="PAA13875.1"/>
    </source>
</evidence>
<dbReference type="Proteomes" id="UP000216113">
    <property type="component" value="Unassembled WGS sequence"/>
</dbReference>
<evidence type="ECO:0000313" key="2">
    <source>
        <dbReference type="EMBL" id="OZY41792.1"/>
    </source>
</evidence>
<dbReference type="Proteomes" id="UP000215861">
    <property type="component" value="Unassembled WGS sequence"/>
</dbReference>
<dbReference type="EMBL" id="NQKL01000007">
    <property type="protein sequence ID" value="OZY41792.1"/>
    <property type="molecule type" value="Genomic_DNA"/>
</dbReference>
<dbReference type="InterPro" id="IPR018777">
    <property type="entry name" value="Replication_initiator_prot_A"/>
</dbReference>
<dbReference type="OrthoDB" id="581589at2"/>
<evidence type="ECO:0000313" key="5">
    <source>
        <dbReference type="Proteomes" id="UP000216113"/>
    </source>
</evidence>
<dbReference type="RefSeq" id="WP_003443324.1">
    <property type="nucleotide sequence ID" value="NZ_JAAEBR010000008.1"/>
</dbReference>
<accession>A0A266LWJ9</accession>
<reference evidence="4 5" key="1">
    <citation type="submission" date="2017-08" db="EMBL/GenBank/DDBJ databases">
        <title>Genomic and metabolic characterisation of spoilage-associated Pseudomonas species.</title>
        <authorList>
            <person name="Stanborough T."/>
            <person name="Fegan N."/>
            <person name="Powell S.M."/>
            <person name="Singh T."/>
            <person name="Tamplin M.L."/>
            <person name="Chandry P.S."/>
        </authorList>
    </citation>
    <scope>NUCLEOTIDE SEQUENCE [LARGE SCALE GENOMIC DNA]</scope>
    <source>
        <strain evidence="3 4">F1801</strain>
        <strain evidence="2 5">F1820</strain>
    </source>
</reference>
<feature type="region of interest" description="Disordered" evidence="1">
    <location>
        <begin position="56"/>
        <end position="92"/>
    </location>
</feature>
<gene>
    <name evidence="2" type="ORF">CJF43_11140</name>
    <name evidence="3" type="ORF">CJU81_06850</name>
</gene>
<evidence type="ECO:0000256" key="1">
    <source>
        <dbReference type="SAM" id="MobiDB-lite"/>
    </source>
</evidence>
<dbReference type="EMBL" id="NQKQ01000005">
    <property type="protein sequence ID" value="PAA13875.1"/>
    <property type="molecule type" value="Genomic_DNA"/>
</dbReference>
<proteinExistence type="predicted"/>
<feature type="compositionally biased region" description="Basic and acidic residues" evidence="1">
    <location>
        <begin position="56"/>
        <end position="66"/>
    </location>
</feature>
<protein>
    <submittedName>
        <fullName evidence="2">Replication protein RepA</fullName>
    </submittedName>
</protein>
<name>A0A266LWJ9_PSEFR</name>
<comment type="caution">
    <text evidence="2">The sequence shown here is derived from an EMBL/GenBank/DDBJ whole genome shotgun (WGS) entry which is preliminary data.</text>
</comment>
<organism evidence="2 5">
    <name type="scientific">Pseudomonas fragi</name>
    <dbReference type="NCBI Taxonomy" id="296"/>
    <lineage>
        <taxon>Bacteria</taxon>
        <taxon>Pseudomonadati</taxon>
        <taxon>Pseudomonadota</taxon>
        <taxon>Gammaproteobacteria</taxon>
        <taxon>Pseudomonadales</taxon>
        <taxon>Pseudomonadaceae</taxon>
        <taxon>Pseudomonas</taxon>
    </lineage>
</organism>
<sequence>MHRVICWANPLTSGGHGQLLVGSLLSRIEENHAAYRKKLEAAALPGESIREIEERLRTEEKKRPPRQDLPTPRSPVAAKKAIPCPREHERQADSVVPSRYEVSARDSRSMMDVAVFRISKQKKRAGEISRYNLSDGYVEVTAGPYGMASIWDYDIVLMLISYLTEAMNRYREGKGEKPCRVFKSHVSDILKFCRKGDGSRQFKEVEGALDRLKGTTIKSVRESSPRNGKRSMREVESEGLISHYRVISRTDTGKVASVEIEAPNWIYREVTSGAKPDILTVHPDYFLIESGIGRFVYRLARRAAGKDDAKWAFKTLYARSGSTGTLKKFSENLRKVIATDDLPEYGLVEEVGLSGPQLVMMRRSDKKILK</sequence>